<name>A0A0A2WF53_9GAMM</name>
<dbReference type="Proteomes" id="UP000030518">
    <property type="component" value="Unassembled WGS sequence"/>
</dbReference>
<dbReference type="Pfam" id="PF13761">
    <property type="entry name" value="DUF4166"/>
    <property type="match status" value="1"/>
</dbReference>
<evidence type="ECO:0000313" key="3">
    <source>
        <dbReference type="Proteomes" id="UP000030518"/>
    </source>
</evidence>
<dbReference type="InterPro" id="IPR025311">
    <property type="entry name" value="DUF4166"/>
</dbReference>
<dbReference type="EMBL" id="JRKJ01000016">
    <property type="protein sequence ID" value="KGQ18831.1"/>
    <property type="molecule type" value="Genomic_DNA"/>
</dbReference>
<evidence type="ECO:0000313" key="2">
    <source>
        <dbReference type="EMBL" id="KGQ18831.1"/>
    </source>
</evidence>
<evidence type="ECO:0000259" key="1">
    <source>
        <dbReference type="Pfam" id="PF13761"/>
    </source>
</evidence>
<dbReference type="eggNOG" id="COG1748">
    <property type="taxonomic scope" value="Bacteria"/>
</dbReference>
<accession>A0A0A2WF53</accession>
<reference evidence="2 3" key="1">
    <citation type="submission" date="2014-09" db="EMBL/GenBank/DDBJ databases">
        <title>Genome sequences of Lysobacter dokdonensis DS-58.</title>
        <authorList>
            <person name="Kim J.F."/>
            <person name="Kwak M.-J."/>
        </authorList>
    </citation>
    <scope>NUCLEOTIDE SEQUENCE [LARGE SCALE GENOMIC DNA]</scope>
    <source>
        <strain evidence="2 3">DS-58</strain>
    </source>
</reference>
<protein>
    <submittedName>
        <fullName evidence="2">DUF4166 domain containing protein</fullName>
    </submittedName>
</protein>
<dbReference type="STRING" id="1300345.LF41_365"/>
<gene>
    <name evidence="2" type="ORF">LF41_365</name>
</gene>
<organism evidence="2 3">
    <name type="scientific">Lysobacter dokdonensis DS-58</name>
    <dbReference type="NCBI Taxonomy" id="1300345"/>
    <lineage>
        <taxon>Bacteria</taxon>
        <taxon>Pseudomonadati</taxon>
        <taxon>Pseudomonadota</taxon>
        <taxon>Gammaproteobacteria</taxon>
        <taxon>Lysobacterales</taxon>
        <taxon>Lysobacteraceae</taxon>
        <taxon>Noviluteimonas</taxon>
    </lineage>
</organism>
<dbReference type="AlphaFoldDB" id="A0A0A2WF53"/>
<dbReference type="RefSeq" id="WP_036169352.1">
    <property type="nucleotide sequence ID" value="NZ_JRKJ01000016.1"/>
</dbReference>
<sequence>MTPVFRRVLGDTFDTLAPQVRALHDVDRTMVWKGEATITRGTHWLVPFFALTTQLPPSASNVATQVTLAPDGDGETWRRDFGGARMASRYRAWNDRLIEKLGLVEFYFSLGEHDGELLWATSGVRLLGLIPLPPTWFARVRCRERQTGDRFEFLVEAALPWVGRIIRYEGWLERT</sequence>
<dbReference type="OrthoDB" id="528778at2"/>
<keyword evidence="3" id="KW-1185">Reference proteome</keyword>
<comment type="caution">
    <text evidence="2">The sequence shown here is derived from an EMBL/GenBank/DDBJ whole genome shotgun (WGS) entry which is preliminary data.</text>
</comment>
<feature type="domain" description="DUF4166" evidence="1">
    <location>
        <begin position="16"/>
        <end position="172"/>
    </location>
</feature>
<dbReference type="PATRIC" id="fig|1300345.3.peg.2039"/>
<proteinExistence type="predicted"/>